<gene>
    <name evidence="3" type="ordered locus">Shew_2693</name>
</gene>
<dbReference type="KEGG" id="slo:Shew_2693"/>
<feature type="transmembrane region" description="Helical" evidence="2">
    <location>
        <begin position="292"/>
        <end position="311"/>
    </location>
</feature>
<proteinExistence type="predicted"/>
<evidence type="ECO:0008006" key="5">
    <source>
        <dbReference type="Google" id="ProtNLM"/>
    </source>
</evidence>
<reference evidence="3 4" key="1">
    <citation type="submission" date="2007-03" db="EMBL/GenBank/DDBJ databases">
        <title>Complete sequence of Shewanella loihica PV-4.</title>
        <authorList>
            <consortium name="US DOE Joint Genome Institute"/>
            <person name="Copeland A."/>
            <person name="Lucas S."/>
            <person name="Lapidus A."/>
            <person name="Barry K."/>
            <person name="Detter J.C."/>
            <person name="Glavina del Rio T."/>
            <person name="Hammon N."/>
            <person name="Israni S."/>
            <person name="Dalin E."/>
            <person name="Tice H."/>
            <person name="Pitluck S."/>
            <person name="Chain P."/>
            <person name="Malfatti S."/>
            <person name="Shin M."/>
            <person name="Vergez L."/>
            <person name="Schmutz J."/>
            <person name="Larimer F."/>
            <person name="Land M."/>
            <person name="Hauser L."/>
            <person name="Kyrpides N."/>
            <person name="Mikhailova N."/>
            <person name="Romine M.F."/>
            <person name="Serres G."/>
            <person name="Fredrickson J."/>
            <person name="Tiedje J."/>
            <person name="Richardson P."/>
        </authorList>
    </citation>
    <scope>NUCLEOTIDE SEQUENCE [LARGE SCALE GENOMIC DNA]</scope>
    <source>
        <strain evidence="4">ATCC BAA-1088 / PV-4</strain>
    </source>
</reference>
<dbReference type="NCBIfam" id="NF038116">
    <property type="entry name" value="Sden1266_dom"/>
    <property type="match status" value="1"/>
</dbReference>
<feature type="compositionally biased region" description="Polar residues" evidence="1">
    <location>
        <begin position="1"/>
        <end position="15"/>
    </location>
</feature>
<evidence type="ECO:0000256" key="2">
    <source>
        <dbReference type="SAM" id="Phobius"/>
    </source>
</evidence>
<evidence type="ECO:0000313" key="4">
    <source>
        <dbReference type="Proteomes" id="UP000001558"/>
    </source>
</evidence>
<keyword evidence="2" id="KW-0472">Membrane</keyword>
<evidence type="ECO:0000256" key="1">
    <source>
        <dbReference type="SAM" id="MobiDB-lite"/>
    </source>
</evidence>
<keyword evidence="4" id="KW-1185">Reference proteome</keyword>
<dbReference type="HOGENOM" id="CLU_073322_0_0_6"/>
<dbReference type="OrthoDB" id="6322244at2"/>
<dbReference type="eggNOG" id="ENOG5032RCX">
    <property type="taxonomic scope" value="Bacteria"/>
</dbReference>
<name>A3QGG1_SHELP</name>
<sequence length="317" mass="34749" precursor="true">MNRLTMKTSQQLATNTPLTKTPSTKTLSALGKLYSAIKATALLTMLGSGAAMAADNLRENTALVGSASTSVVQDEQTLAQGFSRAGQAMTSTQQASADQLKQQKVELAPRKTRAQVIAERQALTLSSSDAGTKTLKSSAQRLEAGIYHEFAIYEASSRLFEDIDYDGFYRTFSVTFDADVHSYYLGEHANVYADLYLSRNGGPWELYHTTDVFTIVDDASDDDFEVLTTLHTGYPTDHYDVLIDLYEVGYSDIVATISSDDLDDLYGLPLESADRDQYVVEEVVTEVEVSGGSLSVGWLFGLLGLGWLSLIRRHKQD</sequence>
<protein>
    <recommendedName>
        <fullName evidence="5">GlyGly-CTERM sorting domain-containing protein</fullName>
    </recommendedName>
</protein>
<dbReference type="RefSeq" id="WP_011866490.1">
    <property type="nucleotide sequence ID" value="NC_009092.1"/>
</dbReference>
<dbReference type="Proteomes" id="UP000001558">
    <property type="component" value="Chromosome"/>
</dbReference>
<feature type="region of interest" description="Disordered" evidence="1">
    <location>
        <begin position="1"/>
        <end position="20"/>
    </location>
</feature>
<dbReference type="STRING" id="323850.Shew_2693"/>
<keyword evidence="2" id="KW-1133">Transmembrane helix</keyword>
<accession>A3QGG1</accession>
<dbReference type="EMBL" id="CP000606">
    <property type="protein sequence ID" value="ABO24559.1"/>
    <property type="molecule type" value="Genomic_DNA"/>
</dbReference>
<evidence type="ECO:0000313" key="3">
    <source>
        <dbReference type="EMBL" id="ABO24559.1"/>
    </source>
</evidence>
<keyword evidence="2" id="KW-0812">Transmembrane</keyword>
<dbReference type="AlphaFoldDB" id="A3QGG1"/>
<organism evidence="3 4">
    <name type="scientific">Shewanella loihica (strain ATCC BAA-1088 / PV-4)</name>
    <dbReference type="NCBI Taxonomy" id="323850"/>
    <lineage>
        <taxon>Bacteria</taxon>
        <taxon>Pseudomonadati</taxon>
        <taxon>Pseudomonadota</taxon>
        <taxon>Gammaproteobacteria</taxon>
        <taxon>Alteromonadales</taxon>
        <taxon>Shewanellaceae</taxon>
        <taxon>Shewanella</taxon>
    </lineage>
</organism>